<feature type="compositionally biased region" description="Low complexity" evidence="1">
    <location>
        <begin position="716"/>
        <end position="764"/>
    </location>
</feature>
<accession>A0A1J4PZG3</accession>
<evidence type="ECO:0000313" key="2">
    <source>
        <dbReference type="EMBL" id="OIK26145.1"/>
    </source>
</evidence>
<sequence>MQCRAEGRALLVHPKGEPDPHAAAFAAGLAADPQHTLAVVDLPHGSLEGSADAVARLLAGRGESLRLVFGRGTPQESRRAAQRIADRLGRLVLAPDGAVLPTDGGGLFIPSEHGAGWLRFRPGRAAERDSRRFPKPRWEFSTFDRPWTTSGNGIAEPAPCGVWVRSPHDHPAAGSGRRLVDRLPSHPDILTVILGSPGGTPVTLADVTRLWETVLPSARSWVRFLHLGPVVLPEGAEALGQELADALGQQVVLYAGVPVESRDGLASPEVAAVRPDGTLGHRPFVSELMYFPRTGGVPAPPALFGLRRPLFGVPEITTGVYEYAADAVLEVVQSGLWMRPPAEPADGDAVRRVPAAPGRAAILYDRGTPEAAERMRSLAEDMLWRLDPECREGFTVAPADEPGRVAVPADDAHLWSSQDATATGPRAIATGAFRGRTRNAEVAPWGSRSPAATAAAGHAFVRAEGPDTASALARLDVDGTTVRVRGSAAAVPHRPHRAAPPAARTGAAAPRAGLPRVESGDDVPVTGGPSAAGRPERETDATASAATATGGAPLPEPGPRAPRPGAEPREAPRTGPDPMSGAPAADGPAATAAGQGPVPATPGPVEPVPASPRPAGPARLPLPDLPAVSEPGHPGEPPKENPRPADEPGGRGSDRPARTGVPMRRPAPGAEQRPAPEPRPQPVSPVPRTPGSYGTGAAVPPAPAAEKPELPPQPAVAPAAPDRASRPVAAKPAARPAPSIRLESDSPAAAPVAPADPGRADGPAPSAPAPAAPGGPGPRTTAPAAVPGVRVQPAPKASACAVPPERGTEKERDWVRRTLSTQYNAVAGTVSRVMSESPGLRGGARGEAADALTDLVAVRLFLSGDGARVNAAVRAAAVGPHVPLARCVAAGLRRLPSYRGAALLRARASAAERAWFREGRLVTEWAFCTAYGAPRPGPHGATDFLIWSITARRTNLIDPAEPDRVVFLPGTTFKVLRPAEGEGPVLLRELSPSEIASDGKVDVQRVPLDEIALDGLDRAAAALRADDAAGRDERGDNDGLGTPPGLIGGAPVTRQRPRGSGGGEGDSGDLSAPDEGANL</sequence>
<name>A0A1J4PZG3_9ACTN</name>
<feature type="compositionally biased region" description="Low complexity" evidence="1">
    <location>
        <begin position="616"/>
        <end position="627"/>
    </location>
</feature>
<protein>
    <recommendedName>
        <fullName evidence="4">NAD(+)--protein-arginine ADP-ribosyltransferase</fullName>
    </recommendedName>
</protein>
<keyword evidence="3" id="KW-1185">Reference proteome</keyword>
<proteinExistence type="predicted"/>
<dbReference type="Gene3D" id="3.90.176.10">
    <property type="entry name" value="Toxin ADP-ribosyltransferase, Chain A, domain 1"/>
    <property type="match status" value="1"/>
</dbReference>
<feature type="compositionally biased region" description="Basic and acidic residues" evidence="1">
    <location>
        <begin position="1026"/>
        <end position="1037"/>
    </location>
</feature>
<feature type="compositionally biased region" description="Low complexity" evidence="1">
    <location>
        <begin position="499"/>
        <end position="517"/>
    </location>
</feature>
<evidence type="ECO:0000313" key="3">
    <source>
        <dbReference type="Proteomes" id="UP000034838"/>
    </source>
</evidence>
<dbReference type="EMBL" id="LBDA02000039">
    <property type="protein sequence ID" value="OIK26145.1"/>
    <property type="molecule type" value="Genomic_DNA"/>
</dbReference>
<feature type="compositionally biased region" description="Pro residues" evidence="1">
    <location>
        <begin position="765"/>
        <end position="776"/>
    </location>
</feature>
<feature type="region of interest" description="Disordered" evidence="1">
    <location>
        <begin position="1026"/>
        <end position="1079"/>
    </location>
</feature>
<gene>
    <name evidence="2" type="ORF">VT52_017895</name>
</gene>
<feature type="region of interest" description="Disordered" evidence="1">
    <location>
        <begin position="792"/>
        <end position="811"/>
    </location>
</feature>
<reference evidence="2" key="1">
    <citation type="submission" date="2016-10" db="EMBL/GenBank/DDBJ databases">
        <title>Genome sequence of Streptomyces malaysiense MUSC 136.</title>
        <authorList>
            <person name="Lee L.-H."/>
            <person name="Ser H.-L."/>
        </authorList>
    </citation>
    <scope>NUCLEOTIDE SEQUENCE [LARGE SCALE GENOMIC DNA]</scope>
    <source>
        <strain evidence="2">MUSC 136</strain>
    </source>
</reference>
<feature type="compositionally biased region" description="Low complexity" evidence="1">
    <location>
        <begin position="576"/>
        <end position="598"/>
    </location>
</feature>
<feature type="compositionally biased region" description="Basic and acidic residues" evidence="1">
    <location>
        <begin position="636"/>
        <end position="657"/>
    </location>
</feature>
<organism evidence="2 3">
    <name type="scientific">Streptomyces malaysiense</name>
    <dbReference type="NCBI Taxonomy" id="1428626"/>
    <lineage>
        <taxon>Bacteria</taxon>
        <taxon>Bacillati</taxon>
        <taxon>Actinomycetota</taxon>
        <taxon>Actinomycetes</taxon>
        <taxon>Kitasatosporales</taxon>
        <taxon>Streptomycetaceae</taxon>
        <taxon>Streptomyces</taxon>
    </lineage>
</organism>
<feature type="compositionally biased region" description="Low complexity" evidence="1">
    <location>
        <begin position="664"/>
        <end position="673"/>
    </location>
</feature>
<feature type="region of interest" description="Disordered" evidence="1">
    <location>
        <begin position="486"/>
        <end position="785"/>
    </location>
</feature>
<evidence type="ECO:0008006" key="4">
    <source>
        <dbReference type="Google" id="ProtNLM"/>
    </source>
</evidence>
<comment type="caution">
    <text evidence="2">The sequence shown here is derived from an EMBL/GenBank/DDBJ whole genome shotgun (WGS) entry which is preliminary data.</text>
</comment>
<evidence type="ECO:0000256" key="1">
    <source>
        <dbReference type="SAM" id="MobiDB-lite"/>
    </source>
</evidence>
<feature type="compositionally biased region" description="Low complexity" evidence="1">
    <location>
        <begin position="541"/>
        <end position="553"/>
    </location>
</feature>
<dbReference type="Proteomes" id="UP000034838">
    <property type="component" value="Unassembled WGS sequence"/>
</dbReference>
<feature type="compositionally biased region" description="Pro residues" evidence="1">
    <location>
        <begin position="675"/>
        <end position="688"/>
    </location>
</feature>
<dbReference type="AlphaFoldDB" id="A0A1J4PZG3"/>
<feature type="compositionally biased region" description="Pro residues" evidence="1">
    <location>
        <begin position="599"/>
        <end position="615"/>
    </location>
</feature>